<keyword evidence="9" id="KW-0325">Glycoprotein</keyword>
<dbReference type="GO" id="GO:0032870">
    <property type="term" value="P:cellular response to hormone stimulus"/>
    <property type="evidence" value="ECO:0007669"/>
    <property type="project" value="TreeGrafter"/>
</dbReference>
<evidence type="ECO:0000256" key="11">
    <source>
        <dbReference type="ARBA" id="ARBA00025478"/>
    </source>
</evidence>
<dbReference type="Proteomes" id="UP000515135">
    <property type="component" value="Unplaced"/>
</dbReference>
<protein>
    <submittedName>
        <fullName evidence="16">Neuropeptide FF receptor 2-like</fullName>
    </submittedName>
</protein>
<dbReference type="Pfam" id="PF00001">
    <property type="entry name" value="7tm_1"/>
    <property type="match status" value="1"/>
</dbReference>
<dbReference type="RefSeq" id="XP_019635265.1">
    <property type="nucleotide sequence ID" value="XM_019779706.1"/>
</dbReference>
<gene>
    <name evidence="16" type="primary">LOC109478249</name>
</gene>
<evidence type="ECO:0000256" key="8">
    <source>
        <dbReference type="ARBA" id="ARBA00023170"/>
    </source>
</evidence>
<comment type="function">
    <text evidence="11">Receptor for NPAF (A-18-F-amide) and NPFF (F-8-F-amide) neuropeptides, also known as morphine-modulating peptides. Can also be activated by a variety of naturally occurring or synthetic FMRF-amide like ligands. This receptor mediates its action by association with G proteins that activate a phosphatidylinositol-calcium second messenger system.</text>
</comment>
<keyword evidence="5 12" id="KW-0297">G-protein coupled receptor</keyword>
<dbReference type="InterPro" id="IPR000276">
    <property type="entry name" value="GPCR_Rhodpsn"/>
</dbReference>
<dbReference type="InterPro" id="IPR017452">
    <property type="entry name" value="GPCR_Rhodpsn_7TM"/>
</dbReference>
<feature type="transmembrane region" description="Helical" evidence="13">
    <location>
        <begin position="133"/>
        <end position="153"/>
    </location>
</feature>
<keyword evidence="4 13" id="KW-1133">Transmembrane helix</keyword>
<dbReference type="GeneID" id="109478249"/>
<dbReference type="Gene3D" id="1.20.1070.10">
    <property type="entry name" value="Rhodopsin 7-helix transmembrane proteins"/>
    <property type="match status" value="1"/>
</dbReference>
<dbReference type="PANTHER" id="PTHR24241">
    <property type="entry name" value="NEUROPEPTIDE RECEPTOR-RELATED G-PROTEIN COUPLED RECEPTOR"/>
    <property type="match status" value="1"/>
</dbReference>
<keyword evidence="3 12" id="KW-0812">Transmembrane</keyword>
<feature type="transmembrane region" description="Helical" evidence="13">
    <location>
        <begin position="214"/>
        <end position="236"/>
    </location>
</feature>
<evidence type="ECO:0000256" key="4">
    <source>
        <dbReference type="ARBA" id="ARBA00022989"/>
    </source>
</evidence>
<keyword evidence="8 12" id="KW-0675">Receptor</keyword>
<evidence type="ECO:0000256" key="9">
    <source>
        <dbReference type="ARBA" id="ARBA00023180"/>
    </source>
</evidence>
<evidence type="ECO:0000256" key="2">
    <source>
        <dbReference type="ARBA" id="ARBA00022475"/>
    </source>
</evidence>
<dbReference type="SMART" id="SM01381">
    <property type="entry name" value="7TM_GPCR_Srsx"/>
    <property type="match status" value="1"/>
</dbReference>
<evidence type="ECO:0000313" key="15">
    <source>
        <dbReference type="Proteomes" id="UP000515135"/>
    </source>
</evidence>
<dbReference type="InterPro" id="IPR005395">
    <property type="entry name" value="NPFF_rcpt"/>
</dbReference>
<evidence type="ECO:0000256" key="5">
    <source>
        <dbReference type="ARBA" id="ARBA00023040"/>
    </source>
</evidence>
<evidence type="ECO:0000259" key="14">
    <source>
        <dbReference type="PROSITE" id="PS50262"/>
    </source>
</evidence>
<evidence type="ECO:0000256" key="1">
    <source>
        <dbReference type="ARBA" id="ARBA00004651"/>
    </source>
</evidence>
<feature type="transmembrane region" description="Helical" evidence="13">
    <location>
        <begin position="88"/>
        <end position="113"/>
    </location>
</feature>
<sequence>MNFSDHSVHECPIMESMGFEDYFPDTRNESGSNDSSIYNLPKYKQPMYIIAIFVVLYVIVFVLCIVGNLVVCYIIARTPSLRDVTHSFILNLSVSDLLVGVFCIPFTLVNHIFHENYLGDVMCKVSPMLKGMSVAASVFTLTAIAFDRYCVIVHPTRDRLTVRQAVYLIIAIWVVAAIIMSPTSIVRRDAPFQFGQQTLSVCGAFWPSALLRKAYSAFLFVICYAAPVLINTFLYGRTGIKLWMTKSAAAPKACSNQTEQRSRIIKMMVIIVAVFAITWMPLYSCWLLEDFGHLTESQSQILHDYIYPIAHVMAFANSAVDPFIYGLYSSNLRSRVTDICRPQKTRGNVEARNNNNPEKPLAIGHKPQSFQVNLPTVDNRNMPGVSNE</sequence>
<dbReference type="PANTHER" id="PTHR24241:SF76">
    <property type="entry name" value="NEUROPEPTIDE SIFAMIDE RECEPTOR"/>
    <property type="match status" value="1"/>
</dbReference>
<proteinExistence type="inferred from homology"/>
<evidence type="ECO:0000256" key="10">
    <source>
        <dbReference type="ARBA" id="ARBA00023224"/>
    </source>
</evidence>
<dbReference type="PRINTS" id="PR00237">
    <property type="entry name" value="GPCRRHODOPSN"/>
</dbReference>
<accession>A0A6P4Z116</accession>
<feature type="domain" description="G-protein coupled receptors family 1 profile" evidence="14">
    <location>
        <begin position="67"/>
        <end position="325"/>
    </location>
</feature>
<feature type="transmembrane region" description="Helical" evidence="13">
    <location>
        <begin position="306"/>
        <end position="328"/>
    </location>
</feature>
<dbReference type="CDD" id="cd15207">
    <property type="entry name" value="7tmA_NPFFR"/>
    <property type="match status" value="1"/>
</dbReference>
<dbReference type="AlphaFoldDB" id="A0A6P4Z116"/>
<dbReference type="PRINTS" id="PR01570">
    <property type="entry name" value="NPFFRECEPTOR"/>
</dbReference>
<feature type="transmembrane region" description="Helical" evidence="13">
    <location>
        <begin position="165"/>
        <end position="185"/>
    </location>
</feature>
<comment type="similarity">
    <text evidence="12">Belongs to the G-protein coupled receptor 1 family.</text>
</comment>
<keyword evidence="15" id="KW-1185">Reference proteome</keyword>
<dbReference type="PROSITE" id="PS50262">
    <property type="entry name" value="G_PROTEIN_RECEP_F1_2"/>
    <property type="match status" value="1"/>
</dbReference>
<dbReference type="SUPFAM" id="SSF81321">
    <property type="entry name" value="Family A G protein-coupled receptor-like"/>
    <property type="match status" value="1"/>
</dbReference>
<dbReference type="FunFam" id="1.20.1070.10:FF:000416">
    <property type="entry name" value="Uncharacterized protein"/>
    <property type="match status" value="1"/>
</dbReference>
<comment type="subcellular location">
    <subcellularLocation>
        <location evidence="1">Cell membrane</location>
        <topology evidence="1">Multi-pass membrane protein</topology>
    </subcellularLocation>
</comment>
<keyword evidence="6 13" id="KW-0472">Membrane</keyword>
<dbReference type="GO" id="GO:0008188">
    <property type="term" value="F:neuropeptide receptor activity"/>
    <property type="evidence" value="ECO:0007669"/>
    <property type="project" value="InterPro"/>
</dbReference>
<dbReference type="KEGG" id="bbel:109478249"/>
<evidence type="ECO:0000256" key="13">
    <source>
        <dbReference type="SAM" id="Phobius"/>
    </source>
</evidence>
<dbReference type="PROSITE" id="PS00237">
    <property type="entry name" value="G_PROTEIN_RECEP_F1_1"/>
    <property type="match status" value="1"/>
</dbReference>
<evidence type="ECO:0000313" key="16">
    <source>
        <dbReference type="RefSeq" id="XP_019635265.1"/>
    </source>
</evidence>
<evidence type="ECO:0000256" key="3">
    <source>
        <dbReference type="ARBA" id="ARBA00022692"/>
    </source>
</evidence>
<feature type="transmembrane region" description="Helical" evidence="13">
    <location>
        <begin position="48"/>
        <end position="76"/>
    </location>
</feature>
<keyword evidence="10 12" id="KW-0807">Transducer</keyword>
<dbReference type="OrthoDB" id="10037617at2759"/>
<keyword evidence="2" id="KW-1003">Cell membrane</keyword>
<organism evidence="15 16">
    <name type="scientific">Branchiostoma belcheri</name>
    <name type="common">Amphioxus</name>
    <dbReference type="NCBI Taxonomy" id="7741"/>
    <lineage>
        <taxon>Eukaryota</taxon>
        <taxon>Metazoa</taxon>
        <taxon>Chordata</taxon>
        <taxon>Cephalochordata</taxon>
        <taxon>Leptocardii</taxon>
        <taxon>Amphioxiformes</taxon>
        <taxon>Branchiostomatidae</taxon>
        <taxon>Branchiostoma</taxon>
    </lineage>
</organism>
<evidence type="ECO:0000256" key="7">
    <source>
        <dbReference type="ARBA" id="ARBA00023157"/>
    </source>
</evidence>
<reference evidence="16" key="1">
    <citation type="submission" date="2025-08" db="UniProtKB">
        <authorList>
            <consortium name="RefSeq"/>
        </authorList>
    </citation>
    <scope>IDENTIFICATION</scope>
    <source>
        <tissue evidence="16">Gonad</tissue>
    </source>
</reference>
<evidence type="ECO:0000256" key="6">
    <source>
        <dbReference type="ARBA" id="ARBA00023136"/>
    </source>
</evidence>
<dbReference type="GO" id="GO:0042277">
    <property type="term" value="F:peptide binding"/>
    <property type="evidence" value="ECO:0007669"/>
    <property type="project" value="TreeGrafter"/>
</dbReference>
<feature type="transmembrane region" description="Helical" evidence="13">
    <location>
        <begin position="267"/>
        <end position="286"/>
    </location>
</feature>
<dbReference type="GO" id="GO:0005886">
    <property type="term" value="C:plasma membrane"/>
    <property type="evidence" value="ECO:0007669"/>
    <property type="project" value="UniProtKB-SubCell"/>
</dbReference>
<keyword evidence="7" id="KW-1015">Disulfide bond</keyword>
<evidence type="ECO:0000256" key="12">
    <source>
        <dbReference type="RuleBase" id="RU000688"/>
    </source>
</evidence>
<name>A0A6P4Z116_BRABE</name>